<dbReference type="InterPro" id="IPR006674">
    <property type="entry name" value="HD_domain"/>
</dbReference>
<dbReference type="InterPro" id="IPR003607">
    <property type="entry name" value="HD/PDEase_dom"/>
</dbReference>
<proteinExistence type="predicted"/>
<dbReference type="STRING" id="1459.AF332_09420"/>
<dbReference type="AlphaFoldDB" id="A0A0M0GB76"/>
<dbReference type="SUPFAM" id="SSF63411">
    <property type="entry name" value="LuxS/MPP-like metallohydrolase"/>
    <property type="match status" value="1"/>
</dbReference>
<evidence type="ECO:0000256" key="2">
    <source>
        <dbReference type="SAM" id="Phobius"/>
    </source>
</evidence>
<dbReference type="SMART" id="SM00471">
    <property type="entry name" value="HDc"/>
    <property type="match status" value="1"/>
</dbReference>
<feature type="transmembrane region" description="Helical" evidence="2">
    <location>
        <begin position="341"/>
        <end position="365"/>
    </location>
</feature>
<sequence>MIIKFIGSFYPRTGGVNVPNLQQSMTTIRNLLNMTFFRVLLFILLGIVMYFSMYSNVKPEKLDLSLFSVAEQTIRSPITIEDKASTERKRKEAENNVKDIYVVKKEIAQNRVDLVTSIFGSVSEVNDEVKEELEEKKKDASNEADNTEAPNSSAPSPEDKVTMVKEKLTDDVTREVSDSVFLALLQAKEGELSIAKDLTVTAINKIMNNEIPAEQVENAKKQVEEELKFTSLNSDLKKAAIELGRYAIYQNQFYDPAATEELRQQTVESVEPVKILQGQIIVEENQLISRDIYRQLELVGLLDSVTSIQPFIGLTLIIVIVLSALYYYFHELNVQRELKQSYLLLFSLIFILSILLMKVISLFQYADYSEIGYIYPAAMGAMLIKILIDEKLAMYYTIIMAITGSIIFNEGVTGTFQLTSAIYILCSGLASILFLSKQNHRSKILQAGLFVSAVNILVIFSMLFLRNGHYDTIEYGFYFIIALISGISSAVLAIGLLPYFEAGFGILSTMRLIELSNPNHPLLRKILTESPGTYHHSVMVANLSESACEAIGANGLLARVGCYYHDIGKTKRPQFFIENQVNIENPHDRLPPQTSKNIIIAHASDGAEMLRKHKMPKEIVDIAEQHHGTTLLKYFYYKAKQNGLEVKEEDYRYPGPKPQSKESAVIGIADSVEAAVRSMAHPTTEQIEELVKKIIADRLQDGQLNECDLTLKELETVSHSFCETLNGIFHSRIEYPEMTKQKVKQA</sequence>
<evidence type="ECO:0000259" key="3">
    <source>
        <dbReference type="SMART" id="SM00471"/>
    </source>
</evidence>
<dbReference type="InterPro" id="IPR052722">
    <property type="entry name" value="PgpH_phosphodiesterase"/>
</dbReference>
<dbReference type="Pfam" id="PF07698">
    <property type="entry name" value="7TM-7TMR_HD"/>
    <property type="match status" value="1"/>
</dbReference>
<dbReference type="CDD" id="cd00077">
    <property type="entry name" value="HDc"/>
    <property type="match status" value="1"/>
</dbReference>
<comment type="caution">
    <text evidence="4">The sequence shown here is derived from an EMBL/GenBank/DDBJ whole genome shotgun (WGS) entry which is preliminary data.</text>
</comment>
<keyword evidence="2" id="KW-1133">Transmembrane helix</keyword>
<feature type="transmembrane region" description="Helical" evidence="2">
    <location>
        <begin position="31"/>
        <end position="53"/>
    </location>
</feature>
<dbReference type="Pfam" id="PF07697">
    <property type="entry name" value="7TMR-HDED"/>
    <property type="match status" value="1"/>
</dbReference>
<dbReference type="Proteomes" id="UP000037109">
    <property type="component" value="Unassembled WGS sequence"/>
</dbReference>
<dbReference type="PATRIC" id="fig|1459.3.peg.2005"/>
<accession>A0A0M0GB76</accession>
<dbReference type="InterPro" id="IPR011621">
    <property type="entry name" value="Metal-dep_PHydrolase_7TM_intra"/>
</dbReference>
<feature type="region of interest" description="Disordered" evidence="1">
    <location>
        <begin position="130"/>
        <end position="162"/>
    </location>
</feature>
<feature type="transmembrane region" description="Helical" evidence="2">
    <location>
        <begin position="393"/>
        <end position="409"/>
    </location>
</feature>
<feature type="domain" description="HD/PDEase" evidence="3">
    <location>
        <begin position="529"/>
        <end position="684"/>
    </location>
</feature>
<reference evidence="5" key="1">
    <citation type="submission" date="2015-07" db="EMBL/GenBank/DDBJ databases">
        <title>Fjat-10036 dsm4.</title>
        <authorList>
            <person name="Liu B."/>
            <person name="Wang J."/>
            <person name="Zhu Y."/>
            <person name="Liu G."/>
            <person name="Chen Q."/>
            <person name="Chen Z."/>
            <person name="Lan J."/>
            <person name="Che J."/>
            <person name="Ge C."/>
            <person name="Shi H."/>
            <person name="Pan Z."/>
            <person name="Liu X."/>
        </authorList>
    </citation>
    <scope>NUCLEOTIDE SEQUENCE [LARGE SCALE GENOMIC DNA]</scope>
    <source>
        <strain evidence="5">DSM 4</strain>
    </source>
</reference>
<organism evidence="4 5">
    <name type="scientific">Sporosarcina globispora</name>
    <name type="common">Bacillus globisporus</name>
    <dbReference type="NCBI Taxonomy" id="1459"/>
    <lineage>
        <taxon>Bacteria</taxon>
        <taxon>Bacillati</taxon>
        <taxon>Bacillota</taxon>
        <taxon>Bacilli</taxon>
        <taxon>Bacillales</taxon>
        <taxon>Caryophanaceae</taxon>
        <taxon>Sporosarcina</taxon>
    </lineage>
</organism>
<dbReference type="PANTHER" id="PTHR36442">
    <property type="entry name" value="CYCLIC-DI-AMP PHOSPHODIESTERASE PGPH"/>
    <property type="match status" value="1"/>
</dbReference>
<evidence type="ECO:0000256" key="1">
    <source>
        <dbReference type="SAM" id="MobiDB-lite"/>
    </source>
</evidence>
<dbReference type="PANTHER" id="PTHR36442:SF1">
    <property type="entry name" value="CYCLIC-DI-AMP PHOSPHODIESTERASE PGPH"/>
    <property type="match status" value="1"/>
</dbReference>
<gene>
    <name evidence="4" type="ORF">AF332_09420</name>
</gene>
<keyword evidence="2" id="KW-0472">Membrane</keyword>
<feature type="transmembrane region" description="Helical" evidence="2">
    <location>
        <begin position="415"/>
        <end position="435"/>
    </location>
</feature>
<dbReference type="InterPro" id="IPR011624">
    <property type="entry name" value="Metal-dep_PHydrolase_7TM_extra"/>
</dbReference>
<dbReference type="SUPFAM" id="SSF109604">
    <property type="entry name" value="HD-domain/PDEase-like"/>
    <property type="match status" value="1"/>
</dbReference>
<protein>
    <submittedName>
        <fullName evidence="4">Membrane protein</fullName>
    </submittedName>
</protein>
<dbReference type="InterPro" id="IPR011249">
    <property type="entry name" value="Metalloenz_LuxS/M16"/>
</dbReference>
<dbReference type="InterPro" id="IPR006675">
    <property type="entry name" value="HDIG_dom"/>
</dbReference>
<dbReference type="GO" id="GO:0046872">
    <property type="term" value="F:metal ion binding"/>
    <property type="evidence" value="ECO:0007669"/>
    <property type="project" value="InterPro"/>
</dbReference>
<feature type="transmembrane region" description="Helical" evidence="2">
    <location>
        <begin position="477"/>
        <end position="500"/>
    </location>
</feature>
<dbReference type="EMBL" id="LGUF01000007">
    <property type="protein sequence ID" value="KON87008.1"/>
    <property type="molecule type" value="Genomic_DNA"/>
</dbReference>
<dbReference type="NCBIfam" id="TIGR00277">
    <property type="entry name" value="HDIG"/>
    <property type="match status" value="1"/>
</dbReference>
<evidence type="ECO:0000313" key="5">
    <source>
        <dbReference type="Proteomes" id="UP000037109"/>
    </source>
</evidence>
<keyword evidence="5" id="KW-1185">Reference proteome</keyword>
<dbReference type="Gene3D" id="1.10.3210.10">
    <property type="entry name" value="Hypothetical protein af1432"/>
    <property type="match status" value="1"/>
</dbReference>
<keyword evidence="2" id="KW-0812">Transmembrane</keyword>
<feature type="transmembrane region" description="Helical" evidence="2">
    <location>
        <begin position="311"/>
        <end position="329"/>
    </location>
</feature>
<dbReference type="Pfam" id="PF01966">
    <property type="entry name" value="HD"/>
    <property type="match status" value="1"/>
</dbReference>
<feature type="transmembrane region" description="Helical" evidence="2">
    <location>
        <begin position="447"/>
        <end position="465"/>
    </location>
</feature>
<name>A0A0M0GB76_SPOGL</name>
<evidence type="ECO:0000313" key="4">
    <source>
        <dbReference type="EMBL" id="KON87008.1"/>
    </source>
</evidence>